<evidence type="ECO:0000313" key="3">
    <source>
        <dbReference type="Proteomes" id="UP000292693"/>
    </source>
</evidence>
<comment type="caution">
    <text evidence="2">The sequence shown here is derived from an EMBL/GenBank/DDBJ whole genome shotgun (WGS) entry which is preliminary data.</text>
</comment>
<evidence type="ECO:0000256" key="1">
    <source>
        <dbReference type="SAM" id="MobiDB-lite"/>
    </source>
</evidence>
<accession>A0A8G2E539</accession>
<proteinExistence type="predicted"/>
<sequence length="142" mass="13421">MPAAGAAVGMGPAGRSIPVTGVPEVPSAPGSRPAPAAGFSTAGEAVAVKDGFCQVGRVPPKALSATPAPPARAASWTGGSPDHEGTTGAGAGDASATGPDGTAGAGPAESAPGVSGVPPLRPRSRSRNPTAQPSARVTRDAI</sequence>
<organism evidence="2 3">
    <name type="scientific">Streptomyces albidoflavus</name>
    <dbReference type="NCBI Taxonomy" id="1886"/>
    <lineage>
        <taxon>Bacteria</taxon>
        <taxon>Bacillati</taxon>
        <taxon>Actinomycetota</taxon>
        <taxon>Actinomycetes</taxon>
        <taxon>Kitasatosporales</taxon>
        <taxon>Streptomycetaceae</taxon>
        <taxon>Streptomyces</taxon>
        <taxon>Streptomyces albidoflavus group</taxon>
    </lineage>
</organism>
<dbReference type="Proteomes" id="UP000292693">
    <property type="component" value="Unassembled WGS sequence"/>
</dbReference>
<feature type="compositionally biased region" description="Low complexity" evidence="1">
    <location>
        <begin position="62"/>
        <end position="74"/>
    </location>
</feature>
<feature type="region of interest" description="Disordered" evidence="1">
    <location>
        <begin position="57"/>
        <end position="142"/>
    </location>
</feature>
<evidence type="ECO:0000313" key="2">
    <source>
        <dbReference type="EMBL" id="RZE28568.1"/>
    </source>
</evidence>
<reference evidence="2 3" key="1">
    <citation type="submission" date="2017-12" db="EMBL/GenBank/DDBJ databases">
        <title>Population genomics insights into the ecological differentiation and adaptive evolution in streptomycetes.</title>
        <authorList>
            <person name="Li Y."/>
            <person name="Huang Y."/>
        </authorList>
    </citation>
    <scope>NUCLEOTIDE SEQUENCE [LARGE SCALE GENOMIC DNA]</scope>
    <source>
        <strain evidence="2 3">NBRC 100770</strain>
    </source>
</reference>
<feature type="compositionally biased region" description="Low complexity" evidence="1">
    <location>
        <begin position="1"/>
        <end position="14"/>
    </location>
</feature>
<dbReference type="EMBL" id="PKLL01000003">
    <property type="protein sequence ID" value="RZE28568.1"/>
    <property type="molecule type" value="Genomic_DNA"/>
</dbReference>
<feature type="compositionally biased region" description="Low complexity" evidence="1">
    <location>
        <begin position="92"/>
        <end position="108"/>
    </location>
</feature>
<gene>
    <name evidence="2" type="ORF">C0Q92_03635</name>
</gene>
<protein>
    <submittedName>
        <fullName evidence="2">Uncharacterized protein</fullName>
    </submittedName>
</protein>
<feature type="region of interest" description="Disordered" evidence="1">
    <location>
        <begin position="1"/>
        <end position="39"/>
    </location>
</feature>
<feature type="compositionally biased region" description="Low complexity" evidence="1">
    <location>
        <begin position="27"/>
        <end position="38"/>
    </location>
</feature>
<dbReference type="AlphaFoldDB" id="A0A8G2E539"/>
<name>A0A8G2E539_9ACTN</name>